<name>A0A9N9AUV4_9GLOM</name>
<evidence type="ECO:0000256" key="1">
    <source>
        <dbReference type="SAM" id="MobiDB-lite"/>
    </source>
</evidence>
<keyword evidence="3" id="KW-1185">Reference proteome</keyword>
<evidence type="ECO:0000313" key="2">
    <source>
        <dbReference type="EMBL" id="CAG8543499.1"/>
    </source>
</evidence>
<protein>
    <submittedName>
        <fullName evidence="2">5510_t:CDS:1</fullName>
    </submittedName>
</protein>
<feature type="compositionally biased region" description="Basic and acidic residues" evidence="1">
    <location>
        <begin position="582"/>
        <end position="596"/>
    </location>
</feature>
<organism evidence="2 3">
    <name type="scientific">Diversispora eburnea</name>
    <dbReference type="NCBI Taxonomy" id="1213867"/>
    <lineage>
        <taxon>Eukaryota</taxon>
        <taxon>Fungi</taxon>
        <taxon>Fungi incertae sedis</taxon>
        <taxon>Mucoromycota</taxon>
        <taxon>Glomeromycotina</taxon>
        <taxon>Glomeromycetes</taxon>
        <taxon>Diversisporales</taxon>
        <taxon>Diversisporaceae</taxon>
        <taxon>Diversispora</taxon>
    </lineage>
</organism>
<accession>A0A9N9AUV4</accession>
<dbReference type="EMBL" id="CAJVPK010000726">
    <property type="protein sequence ID" value="CAG8543499.1"/>
    <property type="molecule type" value="Genomic_DNA"/>
</dbReference>
<reference evidence="2" key="1">
    <citation type="submission" date="2021-06" db="EMBL/GenBank/DDBJ databases">
        <authorList>
            <person name="Kallberg Y."/>
            <person name="Tangrot J."/>
            <person name="Rosling A."/>
        </authorList>
    </citation>
    <scope>NUCLEOTIDE SEQUENCE</scope>
    <source>
        <strain evidence="2">AZ414A</strain>
    </source>
</reference>
<feature type="region of interest" description="Disordered" evidence="1">
    <location>
        <begin position="367"/>
        <end position="390"/>
    </location>
</feature>
<feature type="region of interest" description="Disordered" evidence="1">
    <location>
        <begin position="576"/>
        <end position="596"/>
    </location>
</feature>
<evidence type="ECO:0000313" key="3">
    <source>
        <dbReference type="Proteomes" id="UP000789706"/>
    </source>
</evidence>
<proteinExistence type="predicted"/>
<dbReference type="AlphaFoldDB" id="A0A9N9AUV4"/>
<gene>
    <name evidence="2" type="ORF">DEBURN_LOCUS6734</name>
</gene>
<sequence length="622" mass="71624">MRSFFKHIQGIKENGTAAEIVNAMRLEKQFKLPKELRLRMVMDCVSAIAILNLRKMDALTTFGEGLYLSLIKKQNKCQNIFYSCDTKKLKDSTDSDDKISINKLDEPSVKIKFGWDDLEEELFSSPVNEWTVNTVEVSRNFRLYQKQLLLSIKEKRKKLTWRDTFEILALSSIMMCWPCPYPTFTTSECIKVLDSNPYRVTKPISTSSLTTSLYEATHNFSLGLNSKFTLNGIESDELKDELPTSSKKNVTEDMHRCISVDPFIKTFFGNEFKPYVLGLNRKVVDSKSPDFCCMIDDIALLNSEIKPLGCTPSRANKISSKCTSKARIETGEWKKKEKTVTNQTIKSAGKANITLGFAKATLEELHQEKDQDTDPTLRKETGKQSEEVKQEPIKEISIIPLLEEGVEQRATFDSITQTKQYLTAEIQILQNIKKEERVKQLLRVLPRTDKARVKMDFRRNNYGRIYTSRRFQGIPNGEWQDMTSSEQGNKSMICCRGKKARDLKRIFNEIYLVKILGEKGNKEFHCCECKGLMTIQELRNCKREGEEPRITYICERRKTDFSIMWKITVPKCEDGENEEKGEEVPEEWKRQKGGYSHDKSICDLECQMALAAATEAGRYTEI</sequence>
<dbReference type="Proteomes" id="UP000789706">
    <property type="component" value="Unassembled WGS sequence"/>
</dbReference>
<comment type="caution">
    <text evidence="2">The sequence shown here is derived from an EMBL/GenBank/DDBJ whole genome shotgun (WGS) entry which is preliminary data.</text>
</comment>